<dbReference type="PANTHER" id="PTHR46268">
    <property type="entry name" value="STRESS RESPONSE PROTEIN NHAX"/>
    <property type="match status" value="1"/>
</dbReference>
<dbReference type="InterPro" id="IPR006015">
    <property type="entry name" value="Universal_stress_UspA"/>
</dbReference>
<dbReference type="STRING" id="502025.Hoch_6657"/>
<feature type="domain" description="UspA" evidence="2">
    <location>
        <begin position="159"/>
        <end position="302"/>
    </location>
</feature>
<comment type="similarity">
    <text evidence="1">Belongs to the universal stress protein A family.</text>
</comment>
<dbReference type="EMBL" id="CP001804">
    <property type="protein sequence ID" value="ACY19123.1"/>
    <property type="molecule type" value="Genomic_DNA"/>
</dbReference>
<reference evidence="3 4" key="1">
    <citation type="journal article" date="2010" name="Stand. Genomic Sci.">
        <title>Complete genome sequence of Haliangium ochraceum type strain (SMP-2).</title>
        <authorList>
            <consortium name="US DOE Joint Genome Institute (JGI-PGF)"/>
            <person name="Ivanova N."/>
            <person name="Daum C."/>
            <person name="Lang E."/>
            <person name="Abt B."/>
            <person name="Kopitz M."/>
            <person name="Saunders E."/>
            <person name="Lapidus A."/>
            <person name="Lucas S."/>
            <person name="Glavina Del Rio T."/>
            <person name="Nolan M."/>
            <person name="Tice H."/>
            <person name="Copeland A."/>
            <person name="Cheng J.F."/>
            <person name="Chen F."/>
            <person name="Bruce D."/>
            <person name="Goodwin L."/>
            <person name="Pitluck S."/>
            <person name="Mavromatis K."/>
            <person name="Pati A."/>
            <person name="Mikhailova N."/>
            <person name="Chen A."/>
            <person name="Palaniappan K."/>
            <person name="Land M."/>
            <person name="Hauser L."/>
            <person name="Chang Y.J."/>
            <person name="Jeffries C.D."/>
            <person name="Detter J.C."/>
            <person name="Brettin T."/>
            <person name="Rohde M."/>
            <person name="Goker M."/>
            <person name="Bristow J."/>
            <person name="Markowitz V."/>
            <person name="Eisen J.A."/>
            <person name="Hugenholtz P."/>
            <person name="Kyrpides N.C."/>
            <person name="Klenk H.P."/>
        </authorList>
    </citation>
    <scope>NUCLEOTIDE SEQUENCE [LARGE SCALE GENOMIC DNA]</scope>
    <source>
        <strain evidence="4">DSM 14365 / CIP 107738 / JCM 11303 / AJ 13395 / SMP-2</strain>
    </source>
</reference>
<gene>
    <name evidence="3" type="ordered locus">Hoch_6657</name>
</gene>
<dbReference type="PRINTS" id="PR01438">
    <property type="entry name" value="UNVRSLSTRESS"/>
</dbReference>
<name>D0LSY7_HALO1</name>
<evidence type="ECO:0000313" key="3">
    <source>
        <dbReference type="EMBL" id="ACY19123.1"/>
    </source>
</evidence>
<accession>D0LSY7</accession>
<dbReference type="InterPro" id="IPR014729">
    <property type="entry name" value="Rossmann-like_a/b/a_fold"/>
</dbReference>
<dbReference type="PANTHER" id="PTHR46268:SF6">
    <property type="entry name" value="UNIVERSAL STRESS PROTEIN UP12"/>
    <property type="match status" value="1"/>
</dbReference>
<dbReference type="Proteomes" id="UP000001880">
    <property type="component" value="Chromosome"/>
</dbReference>
<dbReference type="OrthoDB" id="5497880at2"/>
<dbReference type="SUPFAM" id="SSF52402">
    <property type="entry name" value="Adenine nucleotide alpha hydrolases-like"/>
    <property type="match status" value="2"/>
</dbReference>
<evidence type="ECO:0000259" key="2">
    <source>
        <dbReference type="Pfam" id="PF00582"/>
    </source>
</evidence>
<proteinExistence type="inferred from homology"/>
<organism evidence="3 4">
    <name type="scientific">Haliangium ochraceum (strain DSM 14365 / JCM 11303 / SMP-2)</name>
    <dbReference type="NCBI Taxonomy" id="502025"/>
    <lineage>
        <taxon>Bacteria</taxon>
        <taxon>Pseudomonadati</taxon>
        <taxon>Myxococcota</taxon>
        <taxon>Polyangia</taxon>
        <taxon>Haliangiales</taxon>
        <taxon>Kofleriaceae</taxon>
        <taxon>Haliangium</taxon>
    </lineage>
</organism>
<protein>
    <submittedName>
        <fullName evidence="3">UspA domain protein</fullName>
    </submittedName>
</protein>
<dbReference type="CDD" id="cd00293">
    <property type="entry name" value="USP-like"/>
    <property type="match status" value="2"/>
</dbReference>
<dbReference type="Gene3D" id="3.40.50.620">
    <property type="entry name" value="HUPs"/>
    <property type="match status" value="2"/>
</dbReference>
<dbReference type="eggNOG" id="COG0589">
    <property type="taxonomic scope" value="Bacteria"/>
</dbReference>
<evidence type="ECO:0000256" key="1">
    <source>
        <dbReference type="ARBA" id="ARBA00008791"/>
    </source>
</evidence>
<sequence length="311" mass="33138">MKLSKIAVGIDFSEESDAAAHQALDLARHVGAELVLLHVGTVRDHALHAAPAAHPSVQAFDAAVDEGVARDRQRLEQMRERLRAQGVEISHAVRDGFADTGLAEGATELGAELLVVGTHGRSGLKRFFLGSISERVARLSSGHVMVARVGGERAGVGGYRRILVPTDFSDVAVESLELACLVAAKGARIDVVHFWQMPMASSFPVSLELVEDSFTTVRDAMGATALEAGNALLAKVDHGDRDITFHALEATPADGIHDELEDSDYDLVVVGSHGRRGFRRLLLGSVTELTVRHAPCSVLVVHAGEDEDADA</sequence>
<feature type="domain" description="UspA" evidence="2">
    <location>
        <begin position="5"/>
        <end position="148"/>
    </location>
</feature>
<dbReference type="Pfam" id="PF00582">
    <property type="entry name" value="Usp"/>
    <property type="match status" value="2"/>
</dbReference>
<dbReference type="HOGENOM" id="CLU_049301_2_1_7"/>
<dbReference type="KEGG" id="hoh:Hoch_6657"/>
<dbReference type="InterPro" id="IPR006016">
    <property type="entry name" value="UspA"/>
</dbReference>
<dbReference type="AlphaFoldDB" id="D0LSY7"/>
<dbReference type="RefSeq" id="WP_012831715.1">
    <property type="nucleotide sequence ID" value="NC_013440.1"/>
</dbReference>
<evidence type="ECO:0000313" key="4">
    <source>
        <dbReference type="Proteomes" id="UP000001880"/>
    </source>
</evidence>
<keyword evidence="4" id="KW-1185">Reference proteome</keyword>